<evidence type="ECO:0008006" key="3">
    <source>
        <dbReference type="Google" id="ProtNLM"/>
    </source>
</evidence>
<reference evidence="1 2" key="1">
    <citation type="submission" date="2024-03" db="EMBL/GenBank/DDBJ databases">
        <authorList>
            <person name="Martinez-Hernandez J."/>
        </authorList>
    </citation>
    <scope>NUCLEOTIDE SEQUENCE [LARGE SCALE GENOMIC DNA]</scope>
</reference>
<dbReference type="PANTHER" id="PTHR11005">
    <property type="entry name" value="LYSOSOMAL ACID LIPASE-RELATED"/>
    <property type="match status" value="1"/>
</dbReference>
<sequence>MAFRNGVLTKFDYVLPSENYRHYGQISPPEYNLTNIPHDLPLFLSYGGKDSLSDIPDIQRLLDDLKFHDIDKLSVQFIKEYAHVDPIMAINAKDIVYKDVLSFFSRHA</sequence>
<dbReference type="SUPFAM" id="SSF53474">
    <property type="entry name" value="alpha/beta-Hydrolases"/>
    <property type="match status" value="1"/>
</dbReference>
<comment type="caution">
    <text evidence="1">The sequence shown here is derived from an EMBL/GenBank/DDBJ whole genome shotgun (WGS) entry which is preliminary data.</text>
</comment>
<dbReference type="InterPro" id="IPR029058">
    <property type="entry name" value="AB_hydrolase_fold"/>
</dbReference>
<dbReference type="AlphaFoldDB" id="A0AAV1XP81"/>
<protein>
    <recommendedName>
        <fullName evidence="3">Triacylglycerol lipase</fullName>
    </recommendedName>
</protein>
<accession>A0AAV1XP81</accession>
<proteinExistence type="predicted"/>
<dbReference type="Gene3D" id="3.40.50.1820">
    <property type="entry name" value="alpha/beta hydrolase"/>
    <property type="match status" value="1"/>
</dbReference>
<gene>
    <name evidence="1" type="ORF">LLUT_LOCUS24072</name>
</gene>
<organism evidence="1 2">
    <name type="scientific">Lupinus luteus</name>
    <name type="common">European yellow lupine</name>
    <dbReference type="NCBI Taxonomy" id="3873"/>
    <lineage>
        <taxon>Eukaryota</taxon>
        <taxon>Viridiplantae</taxon>
        <taxon>Streptophyta</taxon>
        <taxon>Embryophyta</taxon>
        <taxon>Tracheophyta</taxon>
        <taxon>Spermatophyta</taxon>
        <taxon>Magnoliopsida</taxon>
        <taxon>eudicotyledons</taxon>
        <taxon>Gunneridae</taxon>
        <taxon>Pentapetalae</taxon>
        <taxon>rosids</taxon>
        <taxon>fabids</taxon>
        <taxon>Fabales</taxon>
        <taxon>Fabaceae</taxon>
        <taxon>Papilionoideae</taxon>
        <taxon>50 kb inversion clade</taxon>
        <taxon>genistoids sensu lato</taxon>
        <taxon>core genistoids</taxon>
        <taxon>Genisteae</taxon>
        <taxon>Lupinus</taxon>
    </lineage>
</organism>
<evidence type="ECO:0000313" key="1">
    <source>
        <dbReference type="EMBL" id="CAL0323012.1"/>
    </source>
</evidence>
<name>A0AAV1XP81_LUPLU</name>
<dbReference type="Proteomes" id="UP001497480">
    <property type="component" value="Unassembled WGS sequence"/>
</dbReference>
<evidence type="ECO:0000313" key="2">
    <source>
        <dbReference type="Proteomes" id="UP001497480"/>
    </source>
</evidence>
<dbReference type="EMBL" id="CAXHTB010000016">
    <property type="protein sequence ID" value="CAL0323012.1"/>
    <property type="molecule type" value="Genomic_DNA"/>
</dbReference>
<keyword evidence="2" id="KW-1185">Reference proteome</keyword>